<evidence type="ECO:0000313" key="6">
    <source>
        <dbReference type="Proteomes" id="UP000252585"/>
    </source>
</evidence>
<dbReference type="SUPFAM" id="SSF51215">
    <property type="entry name" value="Regulatory protein AraC"/>
    <property type="match status" value="1"/>
</dbReference>
<dbReference type="Gene3D" id="1.10.10.60">
    <property type="entry name" value="Homeodomain-like"/>
    <property type="match status" value="2"/>
</dbReference>
<dbReference type="InterPro" id="IPR037923">
    <property type="entry name" value="HTH-like"/>
</dbReference>
<dbReference type="InterPro" id="IPR018062">
    <property type="entry name" value="HTH_AraC-typ_CS"/>
</dbReference>
<proteinExistence type="predicted"/>
<dbReference type="PANTHER" id="PTHR43280:SF28">
    <property type="entry name" value="HTH-TYPE TRANSCRIPTIONAL ACTIVATOR RHAS"/>
    <property type="match status" value="1"/>
</dbReference>
<keyword evidence="6" id="KW-1185">Reference proteome</keyword>
<protein>
    <submittedName>
        <fullName evidence="5">AraC-like DNA-binding protein</fullName>
    </submittedName>
</protein>
<dbReference type="InterPro" id="IPR014710">
    <property type="entry name" value="RmlC-like_jellyroll"/>
</dbReference>
<dbReference type="EMBL" id="QPJJ01000003">
    <property type="protein sequence ID" value="RCW74897.1"/>
    <property type="molecule type" value="Genomic_DNA"/>
</dbReference>
<dbReference type="Pfam" id="PF12833">
    <property type="entry name" value="HTH_18"/>
    <property type="match status" value="1"/>
</dbReference>
<name>A0A368Y7V0_9BACI</name>
<organism evidence="5 6">
    <name type="scientific">Saliterribacillus persicus</name>
    <dbReference type="NCBI Taxonomy" id="930114"/>
    <lineage>
        <taxon>Bacteria</taxon>
        <taxon>Bacillati</taxon>
        <taxon>Bacillota</taxon>
        <taxon>Bacilli</taxon>
        <taxon>Bacillales</taxon>
        <taxon>Bacillaceae</taxon>
        <taxon>Saliterribacillus</taxon>
    </lineage>
</organism>
<dbReference type="PROSITE" id="PS01124">
    <property type="entry name" value="HTH_ARAC_FAMILY_2"/>
    <property type="match status" value="1"/>
</dbReference>
<dbReference type="GO" id="GO:0003700">
    <property type="term" value="F:DNA-binding transcription factor activity"/>
    <property type="evidence" value="ECO:0007669"/>
    <property type="project" value="InterPro"/>
</dbReference>
<dbReference type="PROSITE" id="PS00041">
    <property type="entry name" value="HTH_ARAC_FAMILY_1"/>
    <property type="match status" value="1"/>
</dbReference>
<dbReference type="InterPro" id="IPR003313">
    <property type="entry name" value="AraC-bd"/>
</dbReference>
<dbReference type="AlphaFoldDB" id="A0A368Y7V0"/>
<evidence type="ECO:0000256" key="1">
    <source>
        <dbReference type="ARBA" id="ARBA00023015"/>
    </source>
</evidence>
<dbReference type="SMART" id="SM00342">
    <property type="entry name" value="HTH_ARAC"/>
    <property type="match status" value="1"/>
</dbReference>
<dbReference type="Pfam" id="PF02311">
    <property type="entry name" value="AraC_binding"/>
    <property type="match status" value="1"/>
</dbReference>
<dbReference type="Gene3D" id="2.60.120.10">
    <property type="entry name" value="Jelly Rolls"/>
    <property type="match status" value="1"/>
</dbReference>
<evidence type="ECO:0000259" key="4">
    <source>
        <dbReference type="PROSITE" id="PS01124"/>
    </source>
</evidence>
<dbReference type="InterPro" id="IPR009057">
    <property type="entry name" value="Homeodomain-like_sf"/>
</dbReference>
<dbReference type="PANTHER" id="PTHR43280">
    <property type="entry name" value="ARAC-FAMILY TRANSCRIPTIONAL REGULATOR"/>
    <property type="match status" value="1"/>
</dbReference>
<evidence type="ECO:0000256" key="2">
    <source>
        <dbReference type="ARBA" id="ARBA00023125"/>
    </source>
</evidence>
<dbReference type="RefSeq" id="WP_114352003.1">
    <property type="nucleotide sequence ID" value="NZ_QPJJ01000003.1"/>
</dbReference>
<dbReference type="InterPro" id="IPR018060">
    <property type="entry name" value="HTH_AraC"/>
</dbReference>
<dbReference type="InterPro" id="IPR020449">
    <property type="entry name" value="Tscrpt_reg_AraC-type_HTH"/>
</dbReference>
<gene>
    <name evidence="5" type="ORF">DFR57_103194</name>
</gene>
<feature type="domain" description="HTH araC/xylS-type" evidence="4">
    <location>
        <begin position="176"/>
        <end position="275"/>
    </location>
</feature>
<dbReference type="SUPFAM" id="SSF46689">
    <property type="entry name" value="Homeodomain-like"/>
    <property type="match status" value="2"/>
</dbReference>
<dbReference type="GO" id="GO:0043565">
    <property type="term" value="F:sequence-specific DNA binding"/>
    <property type="evidence" value="ECO:0007669"/>
    <property type="project" value="InterPro"/>
</dbReference>
<sequence length="281" mass="32793">MDHLLASYELKGRNVDIPLHSHQEYEIFLFHEGTCRYLIHNQIYDLVPGDILLMDGLALHKPNVPAHSDYVRSHIHFNPQTIMPLLEALNAVHLLEAFERLHHCLIRPTDSSISKQIAHVIKRMQEISKDEKRTDAERETELKVLLVEILIIVNRIGLADSTKQLSEKNEKTMYAENISAYIQQYFLEKLTLEKIAADLNLSKSYVSHVFKEMSGYTVMEYVMACRLQQVQYLLEAEPDKALKDIAYQSGFESISHFSRYFKSKIGVTPREYRRERLKIYQ</sequence>
<dbReference type="OrthoDB" id="2713997at2"/>
<keyword evidence="1" id="KW-0805">Transcription regulation</keyword>
<dbReference type="PRINTS" id="PR00032">
    <property type="entry name" value="HTHARAC"/>
</dbReference>
<dbReference type="Proteomes" id="UP000252585">
    <property type="component" value="Unassembled WGS sequence"/>
</dbReference>
<keyword evidence="2 5" id="KW-0238">DNA-binding</keyword>
<accession>A0A368Y7V0</accession>
<evidence type="ECO:0000256" key="3">
    <source>
        <dbReference type="ARBA" id="ARBA00023163"/>
    </source>
</evidence>
<reference evidence="5 6" key="1">
    <citation type="submission" date="2018-07" db="EMBL/GenBank/DDBJ databases">
        <title>Genomic Encyclopedia of Type Strains, Phase IV (KMG-IV): sequencing the most valuable type-strain genomes for metagenomic binning, comparative biology and taxonomic classification.</title>
        <authorList>
            <person name="Goeker M."/>
        </authorList>
    </citation>
    <scope>NUCLEOTIDE SEQUENCE [LARGE SCALE GENOMIC DNA]</scope>
    <source>
        <strain evidence="5 6">DSM 27696</strain>
    </source>
</reference>
<keyword evidence="3" id="KW-0804">Transcription</keyword>
<evidence type="ECO:0000313" key="5">
    <source>
        <dbReference type="EMBL" id="RCW74897.1"/>
    </source>
</evidence>
<comment type="caution">
    <text evidence="5">The sequence shown here is derived from an EMBL/GenBank/DDBJ whole genome shotgun (WGS) entry which is preliminary data.</text>
</comment>